<proteinExistence type="predicted"/>
<dbReference type="AlphaFoldDB" id="A0A1Y6B7V6"/>
<sequence length="74" mass="6753">MRSVTLAVALVAALGLAGCSGMNSTEQRTLSGGAIGAAVGAAGTVITGGCVACGAALGGAVGAGAGYLSDKLKK</sequence>
<name>A0A1Y6B7V6_9PROT</name>
<dbReference type="EMBL" id="FWZX01000002">
    <property type="protein sequence ID" value="SME97609.1"/>
    <property type="molecule type" value="Genomic_DNA"/>
</dbReference>
<dbReference type="RefSeq" id="WP_085121171.1">
    <property type="nucleotide sequence ID" value="NZ_FWZX01000002.1"/>
</dbReference>
<reference evidence="2 3" key="1">
    <citation type="submission" date="2017-04" db="EMBL/GenBank/DDBJ databases">
        <authorList>
            <person name="Afonso C.L."/>
            <person name="Miller P.J."/>
            <person name="Scott M.A."/>
            <person name="Spackman E."/>
            <person name="Goraichik I."/>
            <person name="Dimitrov K.M."/>
            <person name="Suarez D.L."/>
            <person name="Swayne D.E."/>
        </authorList>
    </citation>
    <scope>NUCLEOTIDE SEQUENCE [LARGE SCALE GENOMIC DNA]</scope>
    <source>
        <strain evidence="2 3">USBA 355</strain>
    </source>
</reference>
<keyword evidence="1" id="KW-0812">Transmembrane</keyword>
<evidence type="ECO:0000313" key="2">
    <source>
        <dbReference type="EMBL" id="SME97609.1"/>
    </source>
</evidence>
<accession>A0A1Y6B7V6</accession>
<keyword evidence="1" id="KW-1133">Transmembrane helix</keyword>
<keyword evidence="3" id="KW-1185">Reference proteome</keyword>
<evidence type="ECO:0000256" key="1">
    <source>
        <dbReference type="SAM" id="Phobius"/>
    </source>
</evidence>
<evidence type="ECO:0008006" key="4">
    <source>
        <dbReference type="Google" id="ProtNLM"/>
    </source>
</evidence>
<evidence type="ECO:0000313" key="3">
    <source>
        <dbReference type="Proteomes" id="UP000192917"/>
    </source>
</evidence>
<keyword evidence="1" id="KW-0472">Membrane</keyword>
<dbReference type="Proteomes" id="UP000192917">
    <property type="component" value="Unassembled WGS sequence"/>
</dbReference>
<dbReference type="PROSITE" id="PS51257">
    <property type="entry name" value="PROKAR_LIPOPROTEIN"/>
    <property type="match status" value="1"/>
</dbReference>
<gene>
    <name evidence="2" type="ORF">SAMN05428998_10290</name>
</gene>
<protein>
    <recommendedName>
        <fullName evidence="4">Osmotically inducible lipoprotein OsmB</fullName>
    </recommendedName>
</protein>
<feature type="transmembrane region" description="Helical" evidence="1">
    <location>
        <begin position="35"/>
        <end position="68"/>
    </location>
</feature>
<organism evidence="2 3">
    <name type="scientific">Tistlia consotensis USBA 355</name>
    <dbReference type="NCBI Taxonomy" id="560819"/>
    <lineage>
        <taxon>Bacteria</taxon>
        <taxon>Pseudomonadati</taxon>
        <taxon>Pseudomonadota</taxon>
        <taxon>Alphaproteobacteria</taxon>
        <taxon>Rhodospirillales</taxon>
        <taxon>Rhodovibrionaceae</taxon>
        <taxon>Tistlia</taxon>
    </lineage>
</organism>